<gene>
    <name evidence="1" type="ORF">ACFSR2_10740</name>
</gene>
<dbReference type="RefSeq" id="WP_340237004.1">
    <property type="nucleotide sequence ID" value="NZ_JBBEWC010000007.1"/>
</dbReference>
<evidence type="ECO:0000313" key="1">
    <source>
        <dbReference type="EMBL" id="MFD2521364.1"/>
    </source>
</evidence>
<reference evidence="2" key="1">
    <citation type="journal article" date="2019" name="Int. J. Syst. Evol. Microbiol.">
        <title>The Global Catalogue of Microorganisms (GCM) 10K type strain sequencing project: providing services to taxonomists for standard genome sequencing and annotation.</title>
        <authorList>
            <consortium name="The Broad Institute Genomics Platform"/>
            <consortium name="The Broad Institute Genome Sequencing Center for Infectious Disease"/>
            <person name="Wu L."/>
            <person name="Ma J."/>
        </authorList>
    </citation>
    <scope>NUCLEOTIDE SEQUENCE [LARGE SCALE GENOMIC DNA]</scope>
    <source>
        <strain evidence="2">KCTC 52344</strain>
    </source>
</reference>
<name>A0ABW5J758_9BACT</name>
<dbReference type="Proteomes" id="UP001597510">
    <property type="component" value="Unassembled WGS sequence"/>
</dbReference>
<dbReference type="EMBL" id="JBHULC010000009">
    <property type="protein sequence ID" value="MFD2521364.1"/>
    <property type="molecule type" value="Genomic_DNA"/>
</dbReference>
<comment type="caution">
    <text evidence="1">The sequence shown here is derived from an EMBL/GenBank/DDBJ whole genome shotgun (WGS) entry which is preliminary data.</text>
</comment>
<protein>
    <recommendedName>
        <fullName evidence="3">HTH LytTR-type domain-containing protein</fullName>
    </recommendedName>
</protein>
<keyword evidence="2" id="KW-1185">Reference proteome</keyword>
<proteinExistence type="predicted"/>
<evidence type="ECO:0000313" key="2">
    <source>
        <dbReference type="Proteomes" id="UP001597510"/>
    </source>
</evidence>
<evidence type="ECO:0008006" key="3">
    <source>
        <dbReference type="Google" id="ProtNLM"/>
    </source>
</evidence>
<organism evidence="1 2">
    <name type="scientific">Emticicia soli</name>
    <dbReference type="NCBI Taxonomy" id="2027878"/>
    <lineage>
        <taxon>Bacteria</taxon>
        <taxon>Pseudomonadati</taxon>
        <taxon>Bacteroidota</taxon>
        <taxon>Cytophagia</taxon>
        <taxon>Cytophagales</taxon>
        <taxon>Leadbetterellaceae</taxon>
        <taxon>Emticicia</taxon>
    </lineage>
</organism>
<sequence>MKLIQVSDFAGVTLLINTAHIIRIAPLREGGLELTMTNGERIPIKGDLKSFTEYLIKDPIINL</sequence>
<accession>A0ABW5J758</accession>